<dbReference type="RefSeq" id="WP_011517130.1">
    <property type="nucleotide sequence ID" value="NC_007973.1"/>
</dbReference>
<accession>Q1LK95</accession>
<gene>
    <name evidence="2" type="ordered locus">Rmet_2554</name>
</gene>
<evidence type="ECO:0000256" key="1">
    <source>
        <dbReference type="SAM" id="MobiDB-lite"/>
    </source>
</evidence>
<dbReference type="HOGENOM" id="CLU_2289294_0_0_4"/>
<dbReference type="AlphaFoldDB" id="Q1LK95"/>
<evidence type="ECO:0000313" key="3">
    <source>
        <dbReference type="Proteomes" id="UP000002429"/>
    </source>
</evidence>
<protein>
    <submittedName>
        <fullName evidence="2">Uncharacterized protein</fullName>
    </submittedName>
</protein>
<organism evidence="2 3">
    <name type="scientific">Cupriavidus metallidurans (strain ATCC 43123 / DSM 2839 / NBRC 102507 / CH34)</name>
    <name type="common">Ralstonia metallidurans</name>
    <dbReference type="NCBI Taxonomy" id="266264"/>
    <lineage>
        <taxon>Bacteria</taxon>
        <taxon>Pseudomonadati</taxon>
        <taxon>Pseudomonadota</taxon>
        <taxon>Betaproteobacteria</taxon>
        <taxon>Burkholderiales</taxon>
        <taxon>Burkholderiaceae</taxon>
        <taxon>Cupriavidus</taxon>
    </lineage>
</organism>
<reference evidence="3" key="1">
    <citation type="journal article" date="2010" name="PLoS ONE">
        <title>The complete genome sequence of Cupriavidus metallidurans strain CH34, a master survivalist in harsh and anthropogenic environments.</title>
        <authorList>
            <person name="Janssen P.J."/>
            <person name="Van Houdt R."/>
            <person name="Moors H."/>
            <person name="Monsieurs P."/>
            <person name="Morin N."/>
            <person name="Michaux A."/>
            <person name="Benotmane M.A."/>
            <person name="Leys N."/>
            <person name="Vallaeys T."/>
            <person name="Lapidus A."/>
            <person name="Monchy S."/>
            <person name="Medigue C."/>
            <person name="Taghavi S."/>
            <person name="McCorkle S."/>
            <person name="Dunn J."/>
            <person name="van der Lelie D."/>
            <person name="Mergeay M."/>
        </authorList>
    </citation>
    <scope>NUCLEOTIDE SEQUENCE [LARGE SCALE GENOMIC DNA]</scope>
    <source>
        <strain evidence="3">ATCC 43123 / DSM 2839 / NBRC 102507 / CH34</strain>
    </source>
</reference>
<proteinExistence type="predicted"/>
<name>Q1LK95_CUPMC</name>
<dbReference type="KEGG" id="rme:Rmet_2554"/>
<evidence type="ECO:0000313" key="2">
    <source>
        <dbReference type="EMBL" id="ABF09431.1"/>
    </source>
</evidence>
<dbReference type="Proteomes" id="UP000002429">
    <property type="component" value="Chromosome"/>
</dbReference>
<sequence length="101" mass="10986">MNDDTVCRVKDVTSTIATLIRLGLVRKLDNGTYETTGAHPRVPTEVSPLATPPVKPVDPYSPTGLRKRGYRVMEGKTAAEDRVEVGGGFYRITAARENGLI</sequence>
<keyword evidence="3" id="KW-1185">Reference proteome</keyword>
<feature type="region of interest" description="Disordered" evidence="1">
    <location>
        <begin position="33"/>
        <end position="65"/>
    </location>
</feature>
<dbReference type="EMBL" id="CP000352">
    <property type="protein sequence ID" value="ABF09431.1"/>
    <property type="molecule type" value="Genomic_DNA"/>
</dbReference>
<dbReference type="eggNOG" id="ENOG502ZW6J">
    <property type="taxonomic scope" value="Bacteria"/>
</dbReference>
<dbReference type="STRING" id="266264.Rmet_2554"/>